<evidence type="ECO:0000256" key="1">
    <source>
        <dbReference type="SAM" id="Coils"/>
    </source>
</evidence>
<gene>
    <name evidence="2" type="ORF">HGI30_14955</name>
</gene>
<evidence type="ECO:0000313" key="3">
    <source>
        <dbReference type="Proteomes" id="UP000502136"/>
    </source>
</evidence>
<proteinExistence type="predicted"/>
<dbReference type="Gene3D" id="1.10.287.1490">
    <property type="match status" value="1"/>
</dbReference>
<dbReference type="KEGG" id="palr:HGI30_14955"/>
<evidence type="ECO:0000313" key="2">
    <source>
        <dbReference type="EMBL" id="QJC52731.1"/>
    </source>
</evidence>
<dbReference type="AlphaFoldDB" id="A0A6H2GZ68"/>
<sequence length="241" mass="27682">MSNEQQPAPMTAEQMAEIVQALEKPSSLKLDGTDLWIKGDGYLGENRHVFLVDLRSLLAEVQRLKADLAAAEWKALWCEGHVEDARRSALHWQNAYREKVEETVKEYAHLQAEVQRQQGEIERLEARMGANHLQALHNATLLDEQRDRADRLQAENDRLRDKLQQIDGQRQDAVQESDQLRQRLEEAVEALEWYGDVTEEEDSVYYCQPRGYGVMPSKVQVDGGQRALDFLKKLKGDRTDG</sequence>
<keyword evidence="1" id="KW-0175">Coiled coil</keyword>
<dbReference type="EMBL" id="CP051428">
    <property type="protein sequence ID" value="QJC52731.1"/>
    <property type="molecule type" value="Genomic_DNA"/>
</dbReference>
<accession>A0A6H2GZ68</accession>
<protein>
    <submittedName>
        <fullName evidence="2">Uncharacterized protein</fullName>
    </submittedName>
</protein>
<organism evidence="2 3">
    <name type="scientific">Paenibacillus albicereus</name>
    <dbReference type="NCBI Taxonomy" id="2726185"/>
    <lineage>
        <taxon>Bacteria</taxon>
        <taxon>Bacillati</taxon>
        <taxon>Bacillota</taxon>
        <taxon>Bacilli</taxon>
        <taxon>Bacillales</taxon>
        <taxon>Paenibacillaceae</taxon>
        <taxon>Paenibacillus</taxon>
    </lineage>
</organism>
<name>A0A6H2GZ68_9BACL</name>
<keyword evidence="3" id="KW-1185">Reference proteome</keyword>
<dbReference type="Proteomes" id="UP000502136">
    <property type="component" value="Chromosome"/>
</dbReference>
<dbReference type="RefSeq" id="WP_168908283.1">
    <property type="nucleotide sequence ID" value="NZ_CP051428.1"/>
</dbReference>
<reference evidence="2 3" key="1">
    <citation type="submission" date="2020-04" db="EMBL/GenBank/DDBJ databases">
        <title>Novel Paenibacillus strain UniB2 isolated from commercial digestive syrup.</title>
        <authorList>
            <person name="Thorat V."/>
            <person name="Kirdat K."/>
            <person name="Tiwarekar B."/>
            <person name="Yadav A."/>
        </authorList>
    </citation>
    <scope>NUCLEOTIDE SEQUENCE [LARGE SCALE GENOMIC DNA]</scope>
    <source>
        <strain evidence="2 3">UniB2</strain>
    </source>
</reference>
<feature type="coiled-coil region" evidence="1">
    <location>
        <begin position="54"/>
        <end position="190"/>
    </location>
</feature>